<dbReference type="GO" id="GO:0008017">
    <property type="term" value="F:microtubule binding"/>
    <property type="evidence" value="ECO:0007669"/>
    <property type="project" value="InterPro"/>
</dbReference>
<dbReference type="PANTHER" id="PTHR33737:SF2">
    <property type="entry name" value="OS12G0102700 PROTEIN"/>
    <property type="match status" value="1"/>
</dbReference>
<evidence type="ECO:0000313" key="3">
    <source>
        <dbReference type="Proteomes" id="UP000324897"/>
    </source>
</evidence>
<evidence type="ECO:0000313" key="2">
    <source>
        <dbReference type="EMBL" id="TVU01338.1"/>
    </source>
</evidence>
<comment type="caution">
    <text evidence="2">The sequence shown here is derived from an EMBL/GenBank/DDBJ whole genome shotgun (WGS) entry which is preliminary data.</text>
</comment>
<dbReference type="PANTHER" id="PTHR33737">
    <property type="entry name" value="OS05G0121800 PROTEIN"/>
    <property type="match status" value="1"/>
</dbReference>
<name>A0A5J9SQU4_9POAL</name>
<accession>A0A5J9SQU4</accession>
<gene>
    <name evidence="2" type="ORF">EJB05_53208</name>
</gene>
<feature type="non-terminal residue" evidence="2">
    <location>
        <position position="125"/>
    </location>
</feature>
<dbReference type="OrthoDB" id="1931260at2759"/>
<reference evidence="2 3" key="1">
    <citation type="journal article" date="2019" name="Sci. Rep.">
        <title>A high-quality genome of Eragrostis curvula grass provides insights into Poaceae evolution and supports new strategies to enhance forage quality.</title>
        <authorList>
            <person name="Carballo J."/>
            <person name="Santos B.A.C.M."/>
            <person name="Zappacosta D."/>
            <person name="Garbus I."/>
            <person name="Selva J.P."/>
            <person name="Gallo C.A."/>
            <person name="Diaz A."/>
            <person name="Albertini E."/>
            <person name="Caccamo M."/>
            <person name="Echenique V."/>
        </authorList>
    </citation>
    <scope>NUCLEOTIDE SEQUENCE [LARGE SCALE GENOMIC DNA]</scope>
    <source>
        <strain evidence="3">cv. Victoria</strain>
        <tissue evidence="2">Leaf</tissue>
    </source>
</reference>
<dbReference type="AlphaFoldDB" id="A0A5J9SQU4"/>
<dbReference type="InterPro" id="IPR045882">
    <property type="entry name" value="GPT1/2"/>
</dbReference>
<evidence type="ECO:0000256" key="1">
    <source>
        <dbReference type="SAM" id="MobiDB-lite"/>
    </source>
</evidence>
<feature type="region of interest" description="Disordered" evidence="1">
    <location>
        <begin position="88"/>
        <end position="108"/>
    </location>
</feature>
<proteinExistence type="predicted"/>
<dbReference type="Gramene" id="TVU01338">
    <property type="protein sequence ID" value="TVU01338"/>
    <property type="gene ID" value="EJB05_53208"/>
</dbReference>
<dbReference type="Proteomes" id="UP000324897">
    <property type="component" value="Unassembled WGS sequence"/>
</dbReference>
<organism evidence="2 3">
    <name type="scientific">Eragrostis curvula</name>
    <name type="common">weeping love grass</name>
    <dbReference type="NCBI Taxonomy" id="38414"/>
    <lineage>
        <taxon>Eukaryota</taxon>
        <taxon>Viridiplantae</taxon>
        <taxon>Streptophyta</taxon>
        <taxon>Embryophyta</taxon>
        <taxon>Tracheophyta</taxon>
        <taxon>Spermatophyta</taxon>
        <taxon>Magnoliopsida</taxon>
        <taxon>Liliopsida</taxon>
        <taxon>Poales</taxon>
        <taxon>Poaceae</taxon>
        <taxon>PACMAD clade</taxon>
        <taxon>Chloridoideae</taxon>
        <taxon>Eragrostideae</taxon>
        <taxon>Eragrostidinae</taxon>
        <taxon>Eragrostis</taxon>
    </lineage>
</organism>
<keyword evidence="3" id="KW-1185">Reference proteome</keyword>
<dbReference type="EMBL" id="RWGY01000456">
    <property type="protein sequence ID" value="TVU01338.1"/>
    <property type="molecule type" value="Genomic_DNA"/>
</dbReference>
<protein>
    <submittedName>
        <fullName evidence="2">Uncharacterized protein</fullName>
    </submittedName>
</protein>
<sequence>MFSSETGSTNELCRKKNVLSVELNMEDKMVFDSNKLPAQEDASHIEKEKAVGRSRTNTILRDHLKNLVPFTEEWLAVMEACGQEVLEQKSGAVQNSPPDKSAPEPSPWSPVCSVVIANLICSFWT</sequence>